<dbReference type="Proteomes" id="UP001295740">
    <property type="component" value="Unassembled WGS sequence"/>
</dbReference>
<sequence>MDESGIARPTGETAPTVFHIFNRLPPELRLKIWAYHFQRGPPIHRVASYGNFWDNYLWFGDHVIHNILTFETVDFIGNDNDIGSGIYNSGPVNEVAVNITAESRTAAEEARLSGTVAEPIMVDIAHRMWDGVIQEGWRLHPWAMPSVMRKIQPMREAQDRHPQRVNWEQDLLLLDGRPAIASLDLMGAHAWSSKIRRLAIWVDPLSSLFNELKIGNGLWEAAALHSLEELTMVMDASQDLSLVKLAAEPDAYGLRELPPATLALVPHSYMPLCMRCTMDVIKGLMKQASWNWKQCRFRIAILSQTFIDA</sequence>
<evidence type="ECO:0000259" key="1">
    <source>
        <dbReference type="Pfam" id="PF20150"/>
    </source>
</evidence>
<dbReference type="EMBL" id="CAUWAG010000006">
    <property type="protein sequence ID" value="CAJ2503477.1"/>
    <property type="molecule type" value="Genomic_DNA"/>
</dbReference>
<feature type="domain" description="2EXR" evidence="1">
    <location>
        <begin position="18"/>
        <end position="107"/>
    </location>
</feature>
<evidence type="ECO:0000313" key="3">
    <source>
        <dbReference type="Proteomes" id="UP001295740"/>
    </source>
</evidence>
<dbReference type="InterPro" id="IPR045518">
    <property type="entry name" value="2EXR"/>
</dbReference>
<reference evidence="2" key="1">
    <citation type="submission" date="2023-10" db="EMBL/GenBank/DDBJ databases">
        <authorList>
            <person name="Hackl T."/>
        </authorList>
    </citation>
    <scope>NUCLEOTIDE SEQUENCE</scope>
</reference>
<name>A0AAI8YG34_9PEZI</name>
<accession>A0AAI8YG34</accession>
<gene>
    <name evidence="2" type="ORF">KHLLAP_LOCUS3945</name>
</gene>
<comment type="caution">
    <text evidence="2">The sequence shown here is derived from an EMBL/GenBank/DDBJ whole genome shotgun (WGS) entry which is preliminary data.</text>
</comment>
<protein>
    <submittedName>
        <fullName evidence="2">Uu.00g108710.m01.CDS01</fullName>
    </submittedName>
</protein>
<dbReference type="AlphaFoldDB" id="A0AAI8YG34"/>
<proteinExistence type="predicted"/>
<keyword evidence="3" id="KW-1185">Reference proteome</keyword>
<evidence type="ECO:0000313" key="2">
    <source>
        <dbReference type="EMBL" id="CAJ2503477.1"/>
    </source>
</evidence>
<dbReference type="Pfam" id="PF20150">
    <property type="entry name" value="2EXR"/>
    <property type="match status" value="1"/>
</dbReference>
<organism evidence="2 3">
    <name type="scientific">Anthostomella pinea</name>
    <dbReference type="NCBI Taxonomy" id="933095"/>
    <lineage>
        <taxon>Eukaryota</taxon>
        <taxon>Fungi</taxon>
        <taxon>Dikarya</taxon>
        <taxon>Ascomycota</taxon>
        <taxon>Pezizomycotina</taxon>
        <taxon>Sordariomycetes</taxon>
        <taxon>Xylariomycetidae</taxon>
        <taxon>Xylariales</taxon>
        <taxon>Xylariaceae</taxon>
        <taxon>Anthostomella</taxon>
    </lineage>
</organism>